<dbReference type="KEGG" id="gem:GM21_3075"/>
<dbReference type="EMBL" id="CP001661">
    <property type="protein sequence ID" value="ACT19103.1"/>
    <property type="molecule type" value="Genomic_DNA"/>
</dbReference>
<sequence>MTSNEPIYFERRRFIPQHRTRHSAEFKAKVALAALSESKTLAELATEFGIHPAQITRWKQDLVQSASDLFGKGKKKEVNHDAEIDELHRQIGKLKVENDFLSNLPGLNLAGRKSKR</sequence>
<dbReference type="InterPro" id="IPR036388">
    <property type="entry name" value="WH-like_DNA-bd_sf"/>
</dbReference>
<dbReference type="STRING" id="443144.GM21_3075"/>
<dbReference type="HOGENOM" id="CLU_027402_36_1_7"/>
<dbReference type="AlphaFoldDB" id="C6E3B1"/>
<proteinExistence type="predicted"/>
<dbReference type="Pfam" id="PF01527">
    <property type="entry name" value="HTH_Tnp_1"/>
    <property type="match status" value="1"/>
</dbReference>
<dbReference type="GO" id="GO:0006313">
    <property type="term" value="P:DNA transposition"/>
    <property type="evidence" value="ECO:0007669"/>
    <property type="project" value="InterPro"/>
</dbReference>
<dbReference type="InterPro" id="IPR002514">
    <property type="entry name" value="Transposase_8"/>
</dbReference>
<gene>
    <name evidence="1" type="ordered locus">GM21_3075</name>
</gene>
<protein>
    <submittedName>
        <fullName evidence="1">Transposase IS3/IS911 family protein</fullName>
    </submittedName>
</protein>
<dbReference type="InterPro" id="IPR010921">
    <property type="entry name" value="Trp_repressor/repl_initiator"/>
</dbReference>
<organism evidence="1">
    <name type="scientific">Geobacter sp. (strain M21)</name>
    <dbReference type="NCBI Taxonomy" id="443144"/>
    <lineage>
        <taxon>Bacteria</taxon>
        <taxon>Pseudomonadati</taxon>
        <taxon>Thermodesulfobacteriota</taxon>
        <taxon>Desulfuromonadia</taxon>
        <taxon>Geobacterales</taxon>
        <taxon>Geobacteraceae</taxon>
        <taxon>Geobacter</taxon>
    </lineage>
</organism>
<dbReference type="GO" id="GO:0004803">
    <property type="term" value="F:transposase activity"/>
    <property type="evidence" value="ECO:0007669"/>
    <property type="project" value="InterPro"/>
</dbReference>
<dbReference type="SUPFAM" id="SSF48295">
    <property type="entry name" value="TrpR-like"/>
    <property type="match status" value="1"/>
</dbReference>
<dbReference type="eggNOG" id="COG2963">
    <property type="taxonomic scope" value="Bacteria"/>
</dbReference>
<dbReference type="Gene3D" id="1.10.10.10">
    <property type="entry name" value="Winged helix-like DNA-binding domain superfamily/Winged helix DNA-binding domain"/>
    <property type="match status" value="1"/>
</dbReference>
<reference evidence="1" key="1">
    <citation type="submission" date="2009-07" db="EMBL/GenBank/DDBJ databases">
        <title>Complete sequence of Geobacter sp. M21.</title>
        <authorList>
            <consortium name="US DOE Joint Genome Institute"/>
            <person name="Lucas S."/>
            <person name="Copeland A."/>
            <person name="Lapidus A."/>
            <person name="Glavina del Rio T."/>
            <person name="Dalin E."/>
            <person name="Tice H."/>
            <person name="Bruce D."/>
            <person name="Goodwin L."/>
            <person name="Pitluck S."/>
            <person name="Saunders E."/>
            <person name="Brettin T."/>
            <person name="Detter J.C."/>
            <person name="Han C."/>
            <person name="Larimer F."/>
            <person name="Land M."/>
            <person name="Hauser L."/>
            <person name="Kyrpides N."/>
            <person name="Ovchinnikova G."/>
            <person name="Lovley D."/>
        </authorList>
    </citation>
    <scope>NUCLEOTIDE SEQUENCE [LARGE SCALE GENOMIC DNA]</scope>
    <source>
        <strain evidence="1">M21</strain>
    </source>
</reference>
<evidence type="ECO:0000313" key="1">
    <source>
        <dbReference type="EMBL" id="ACT19103.1"/>
    </source>
</evidence>
<accession>C6E3B1</accession>
<name>C6E3B1_GEOSM</name>
<dbReference type="GO" id="GO:0043565">
    <property type="term" value="F:sequence-specific DNA binding"/>
    <property type="evidence" value="ECO:0007669"/>
    <property type="project" value="InterPro"/>
</dbReference>